<organism evidence="1 2">
    <name type="scientific">Rhodonellum psychrophilum GCM71 = DSM 17998</name>
    <dbReference type="NCBI Taxonomy" id="1123057"/>
    <lineage>
        <taxon>Bacteria</taxon>
        <taxon>Pseudomonadati</taxon>
        <taxon>Bacteroidota</taxon>
        <taxon>Cytophagia</taxon>
        <taxon>Cytophagales</taxon>
        <taxon>Cytophagaceae</taxon>
        <taxon>Rhodonellum</taxon>
    </lineage>
</organism>
<evidence type="ECO:0000313" key="1">
    <source>
        <dbReference type="EMBL" id="ERM84725.1"/>
    </source>
</evidence>
<evidence type="ECO:0000313" key="2">
    <source>
        <dbReference type="Proteomes" id="UP000016843"/>
    </source>
</evidence>
<reference evidence="1 2" key="1">
    <citation type="journal article" date="2013" name="Genome Announc.">
        <title>Draft Genome Sequence of the Psychrophilic and Alkaliphilic Rhodonellum psychrophilum Strain GCM71T.</title>
        <authorList>
            <person name="Hauptmann A.L."/>
            <person name="Glaring M.A."/>
            <person name="Hallin P.F."/>
            <person name="Prieme A."/>
            <person name="Stougaard P."/>
        </authorList>
    </citation>
    <scope>NUCLEOTIDE SEQUENCE [LARGE SCALE GENOMIC DNA]</scope>
    <source>
        <strain evidence="1 2">GCM71</strain>
    </source>
</reference>
<accession>U5BVQ1</accession>
<dbReference type="EMBL" id="AWXR01000002">
    <property type="protein sequence ID" value="ERM84725.1"/>
    <property type="molecule type" value="Genomic_DNA"/>
</dbReference>
<gene>
    <name evidence="1" type="ORF">P872_23735</name>
</gene>
<name>U5BVQ1_9BACT</name>
<keyword evidence="2" id="KW-1185">Reference proteome</keyword>
<proteinExistence type="predicted"/>
<comment type="caution">
    <text evidence="1">The sequence shown here is derived from an EMBL/GenBank/DDBJ whole genome shotgun (WGS) entry which is preliminary data.</text>
</comment>
<protein>
    <submittedName>
        <fullName evidence="1">Uncharacterized protein</fullName>
    </submittedName>
</protein>
<dbReference type="AlphaFoldDB" id="U5BVQ1"/>
<sequence>MILQKSIATKPEFIPTPKKIQSNCEIKLLLRSKKLPLENEFPIKFNLSRFNQPPKSFSTRFY</sequence>
<dbReference type="Proteomes" id="UP000016843">
    <property type="component" value="Unassembled WGS sequence"/>
</dbReference>